<feature type="domain" description="RagB/SusD" evidence="6">
    <location>
        <begin position="328"/>
        <end position="587"/>
    </location>
</feature>
<gene>
    <name evidence="8" type="ORF">FAM09_17320</name>
</gene>
<dbReference type="OrthoDB" id="608091at2"/>
<evidence type="ECO:0000256" key="4">
    <source>
        <dbReference type="ARBA" id="ARBA00023136"/>
    </source>
</evidence>
<reference evidence="8 9" key="1">
    <citation type="submission" date="2019-04" db="EMBL/GenBank/DDBJ databases">
        <title>Niastella caeni sp. nov., isolated from activated sludge.</title>
        <authorList>
            <person name="Sheng M."/>
        </authorList>
    </citation>
    <scope>NUCLEOTIDE SEQUENCE [LARGE SCALE GENOMIC DNA]</scope>
    <source>
        <strain evidence="8 9">HX-2-15</strain>
    </source>
</reference>
<dbReference type="Pfam" id="PF14322">
    <property type="entry name" value="SusD-like_3"/>
    <property type="match status" value="1"/>
</dbReference>
<dbReference type="SUPFAM" id="SSF48452">
    <property type="entry name" value="TPR-like"/>
    <property type="match status" value="1"/>
</dbReference>
<dbReference type="AlphaFoldDB" id="A0A4S8HUV1"/>
<dbReference type="EMBL" id="STFF01000004">
    <property type="protein sequence ID" value="THU38429.1"/>
    <property type="molecule type" value="Genomic_DNA"/>
</dbReference>
<evidence type="ECO:0000256" key="1">
    <source>
        <dbReference type="ARBA" id="ARBA00004442"/>
    </source>
</evidence>
<evidence type="ECO:0000256" key="2">
    <source>
        <dbReference type="ARBA" id="ARBA00006275"/>
    </source>
</evidence>
<sequence length="587" mass="66995">MIRKRIAFWLCLFTMCINTWSCKKFLDQVPDDRITIEEVFQKKQASEQYLANVYSYIMDSEGNQWDANPWTTTCDEIQDSWTSHACTKINLGVISSGNVPFAKWAHYYKGIRSASYFINHIDGNKEILALNGQQLIDQYKAEARCLRAWFYFCLMRQYGPVVLLGENEIDVNAKDIQLPRSSFDECVAFVSSELDAAAVILPNVPSRNGQQSDLEYGRMTKGIALAIKSRLLLYAASPLYNGNTDYAGYTNTDGKVLISQTYSQAKWEAAAKAALAVIQMGLYNLYKAPGGDPVTSYRNILLEPWNVETIFARPANNLWDWENHCNLRSAGGWNGMSPTQEMVDAYFMADGKSIRESSTYNENGFTNGVYNMYLNREPRFYASVTYNRSEWQGGALTTPTTVDLSYSGRDGKKDGKEDYSHTGYLSRKNLHPGSNRLTNSFVSRPYVMIRLGEIYLNYAEALNEYDPGNADIAKYLNLIRERAGIPQYGSPGLPVPAGKEAMREKIKAERRIELAFETHRWFDIRRWKILEQTVNGALHGMNVDGDSDDFYKRTTITNRVYRKAYYWFPVEQTELDRARLVVQAPGW</sequence>
<comment type="similarity">
    <text evidence="2">Belongs to the SusD family.</text>
</comment>
<keyword evidence="5" id="KW-0998">Cell outer membrane</keyword>
<comment type="caution">
    <text evidence="8">The sequence shown here is derived from an EMBL/GenBank/DDBJ whole genome shotgun (WGS) entry which is preliminary data.</text>
</comment>
<evidence type="ECO:0000256" key="5">
    <source>
        <dbReference type="ARBA" id="ARBA00023237"/>
    </source>
</evidence>
<feature type="domain" description="SusD-like N-terminal" evidence="7">
    <location>
        <begin position="24"/>
        <end position="232"/>
    </location>
</feature>
<evidence type="ECO:0000256" key="3">
    <source>
        <dbReference type="ARBA" id="ARBA00022729"/>
    </source>
</evidence>
<evidence type="ECO:0000313" key="9">
    <source>
        <dbReference type="Proteomes" id="UP000306918"/>
    </source>
</evidence>
<dbReference type="Gene3D" id="1.25.40.390">
    <property type="match status" value="1"/>
</dbReference>
<evidence type="ECO:0000259" key="7">
    <source>
        <dbReference type="Pfam" id="PF14322"/>
    </source>
</evidence>
<keyword evidence="3" id="KW-0732">Signal</keyword>
<dbReference type="Pfam" id="PF07980">
    <property type="entry name" value="SusD_RagB"/>
    <property type="match status" value="1"/>
</dbReference>
<evidence type="ECO:0000259" key="6">
    <source>
        <dbReference type="Pfam" id="PF07980"/>
    </source>
</evidence>
<dbReference type="RefSeq" id="WP_136578385.1">
    <property type="nucleotide sequence ID" value="NZ_STFF01000004.1"/>
</dbReference>
<keyword evidence="9" id="KW-1185">Reference proteome</keyword>
<dbReference type="GO" id="GO:0009279">
    <property type="term" value="C:cell outer membrane"/>
    <property type="evidence" value="ECO:0007669"/>
    <property type="project" value="UniProtKB-SubCell"/>
</dbReference>
<proteinExistence type="inferred from homology"/>
<comment type="subcellular location">
    <subcellularLocation>
        <location evidence="1">Cell outer membrane</location>
    </subcellularLocation>
</comment>
<protein>
    <submittedName>
        <fullName evidence="8">RagB/SusD family nutrient uptake outer membrane protein</fullName>
    </submittedName>
</protein>
<dbReference type="InterPro" id="IPR033985">
    <property type="entry name" value="SusD-like_N"/>
</dbReference>
<evidence type="ECO:0000313" key="8">
    <source>
        <dbReference type="EMBL" id="THU38429.1"/>
    </source>
</evidence>
<keyword evidence="4" id="KW-0472">Membrane</keyword>
<name>A0A4S8HUV1_9BACT</name>
<dbReference type="InterPro" id="IPR012944">
    <property type="entry name" value="SusD_RagB_dom"/>
</dbReference>
<dbReference type="InterPro" id="IPR011990">
    <property type="entry name" value="TPR-like_helical_dom_sf"/>
</dbReference>
<organism evidence="8 9">
    <name type="scientific">Niastella caeni</name>
    <dbReference type="NCBI Taxonomy" id="2569763"/>
    <lineage>
        <taxon>Bacteria</taxon>
        <taxon>Pseudomonadati</taxon>
        <taxon>Bacteroidota</taxon>
        <taxon>Chitinophagia</taxon>
        <taxon>Chitinophagales</taxon>
        <taxon>Chitinophagaceae</taxon>
        <taxon>Niastella</taxon>
    </lineage>
</organism>
<accession>A0A4S8HUV1</accession>
<dbReference type="Proteomes" id="UP000306918">
    <property type="component" value="Unassembled WGS sequence"/>
</dbReference>